<reference evidence="2 3" key="1">
    <citation type="journal article" date="2015" name="Sci. Rep.">
        <title>Genome of the facultative scuticociliatosis pathogen Pseudocohnilembus persalinus provides insight into its virulence through horizontal gene transfer.</title>
        <authorList>
            <person name="Xiong J."/>
            <person name="Wang G."/>
            <person name="Cheng J."/>
            <person name="Tian M."/>
            <person name="Pan X."/>
            <person name="Warren A."/>
            <person name="Jiang C."/>
            <person name="Yuan D."/>
            <person name="Miao W."/>
        </authorList>
    </citation>
    <scope>NUCLEOTIDE SEQUENCE [LARGE SCALE GENOMIC DNA]</scope>
    <source>
        <strain evidence="2">36N120E</strain>
    </source>
</reference>
<dbReference type="EMBL" id="LDAU01000220">
    <property type="protein sequence ID" value="KRW99192.1"/>
    <property type="molecule type" value="Genomic_DNA"/>
</dbReference>
<evidence type="ECO:0000313" key="3">
    <source>
        <dbReference type="Proteomes" id="UP000054937"/>
    </source>
</evidence>
<organism evidence="2 3">
    <name type="scientific">Pseudocohnilembus persalinus</name>
    <name type="common">Ciliate</name>
    <dbReference type="NCBI Taxonomy" id="266149"/>
    <lineage>
        <taxon>Eukaryota</taxon>
        <taxon>Sar</taxon>
        <taxon>Alveolata</taxon>
        <taxon>Ciliophora</taxon>
        <taxon>Intramacronucleata</taxon>
        <taxon>Oligohymenophorea</taxon>
        <taxon>Scuticociliatia</taxon>
        <taxon>Philasterida</taxon>
        <taxon>Pseudocohnilembidae</taxon>
        <taxon>Pseudocohnilembus</taxon>
    </lineage>
</organism>
<evidence type="ECO:0000256" key="1">
    <source>
        <dbReference type="SAM" id="Coils"/>
    </source>
</evidence>
<dbReference type="Proteomes" id="UP000054937">
    <property type="component" value="Unassembled WGS sequence"/>
</dbReference>
<feature type="coiled-coil region" evidence="1">
    <location>
        <begin position="162"/>
        <end position="189"/>
    </location>
</feature>
<sequence length="281" mass="33730">MAYLQSEFNNLKVRLAHEKIKNQDQDNNQYFLNQIQLFYLKHSEIIEQQKPYIVTEQFYTTPMEKNNKPSEDLLNSLKNSSIIMEKEVESPKSQQNLNISILDDDKIDSQFQQTENKNVGNENLQQMDKEQAKYRSSENKTPYKVLTYEEIIEQQRKSKILKSESEVDYDESEQEIDFEDEETKNLTENNKKSFQNINQDLVQQQQKQKQQQLNGQLILNNLNADENQDNTIKVLKYQFLKHTMSFNNLRLCRFCEQNYFQEKSFTLFYNEQQFIFKFVII</sequence>
<keyword evidence="3" id="KW-1185">Reference proteome</keyword>
<name>A0A0V0QAF5_PSEPJ</name>
<accession>A0A0V0QAF5</accession>
<evidence type="ECO:0000313" key="2">
    <source>
        <dbReference type="EMBL" id="KRW99192.1"/>
    </source>
</evidence>
<comment type="caution">
    <text evidence="2">The sequence shown here is derived from an EMBL/GenBank/DDBJ whole genome shotgun (WGS) entry which is preliminary data.</text>
</comment>
<dbReference type="AlphaFoldDB" id="A0A0V0QAF5"/>
<protein>
    <submittedName>
        <fullName evidence="2">Uncharacterized protein</fullName>
    </submittedName>
</protein>
<gene>
    <name evidence="2" type="ORF">PPERSA_07435</name>
</gene>
<proteinExistence type="predicted"/>
<dbReference type="InParanoid" id="A0A0V0QAF5"/>
<keyword evidence="1" id="KW-0175">Coiled coil</keyword>